<feature type="compositionally biased region" description="Polar residues" evidence="2">
    <location>
        <begin position="695"/>
        <end position="718"/>
    </location>
</feature>
<keyword evidence="4" id="KW-1185">Reference proteome</keyword>
<feature type="coiled-coil region" evidence="1">
    <location>
        <begin position="632"/>
        <end position="687"/>
    </location>
</feature>
<organism evidence="3 4">
    <name type="scientific">Pyricularia grisea</name>
    <name type="common">Crabgrass-specific blast fungus</name>
    <name type="synonym">Magnaporthe grisea</name>
    <dbReference type="NCBI Taxonomy" id="148305"/>
    <lineage>
        <taxon>Eukaryota</taxon>
        <taxon>Fungi</taxon>
        <taxon>Dikarya</taxon>
        <taxon>Ascomycota</taxon>
        <taxon>Pezizomycotina</taxon>
        <taxon>Sordariomycetes</taxon>
        <taxon>Sordariomycetidae</taxon>
        <taxon>Magnaporthales</taxon>
        <taxon>Pyriculariaceae</taxon>
        <taxon>Pyricularia</taxon>
    </lineage>
</organism>
<evidence type="ECO:0000256" key="2">
    <source>
        <dbReference type="SAM" id="MobiDB-lite"/>
    </source>
</evidence>
<feature type="compositionally biased region" description="Polar residues" evidence="2">
    <location>
        <begin position="44"/>
        <end position="55"/>
    </location>
</feature>
<feature type="compositionally biased region" description="Basic and acidic residues" evidence="2">
    <location>
        <begin position="938"/>
        <end position="947"/>
    </location>
</feature>
<evidence type="ECO:0000256" key="1">
    <source>
        <dbReference type="SAM" id="Coils"/>
    </source>
</evidence>
<comment type="caution">
    <text evidence="3">The sequence shown here is derived from an EMBL/GenBank/DDBJ whole genome shotgun (WGS) entry which is preliminary data.</text>
</comment>
<evidence type="ECO:0000313" key="4">
    <source>
        <dbReference type="Proteomes" id="UP001059893"/>
    </source>
</evidence>
<feature type="compositionally biased region" description="Basic and acidic residues" evidence="2">
    <location>
        <begin position="1"/>
        <end position="26"/>
    </location>
</feature>
<accession>A0ABQ8NP67</accession>
<sequence length="947" mass="106610">MRKKDSVQEPERIGRPPDNRRIDRWVMEQNYDGNGNLTHRPLDTQLQGQDGSPSQRPKDRGSSHSMQPLASEGQAASEDSSNNSDNHSKPLSAEGEGGNRSRRMLFSRPQIYAQDSPTLPAIHVDPLDPEDQMIHMSLPASDDLEHELEEFSRLRRLGRFSDAFSLFDKRASHFLHNRYIRVQYGQCLFEAGELGRLAELAKEWEPKRYSASVDALGALWMFLAWEAEAVTLQLWERRSFLEAALYMIQEAWPNLDSTEMALLGCLYRQGVISPAGPFLSDDWIDLCEHLVEDSMIWEFRDLVQWLVEVLDCGELVEQVCQRWLADGGRPENQDDSTLLALLDILATLSLTRMKKKEEKTKAETCFKLAHQYALELMARDETYAKSQPNLRWIMTNVIREDPEGFHSRDKITLDQTGGSGLFRSPLIFPSFFPPIFVPTEDETAEWAPRSHGVAGGSSETVQMVLRAAENLGDQRFKAGCLVELMYRGAESPGVVSTALVDHWTMTGNTKERKKMHLFRYMLVNTDSARERLRLDILADGPFHDSPVLQSKQYGILRALSSSENDKRRYAKLIEGELESINALREMADSMSRILRGGLARQEGGNQQQPQPETDQEAGPEATPITSDYGQTLETIQALRKELTEEVNEMRRVRRSLEFEVKESQMARENLQLEKERLKLVLRQSEVSKPDGGVDNFTTALPSSGHSRQPQQDSVSTESVPGRERLASGMPSSEPITKESKGLSHAPDAGETGARIRGEKGDGNISAQGEMLVAESEDSHTEALEKQDSQKPAPKKVELESVSDQEEDAMGSGDGNASRLMKEIEGLREEKAALMQALEQQANKLELTHESYSAVEAKLVQYKEERDAALAAMDKKGRRGPSSSLEEFIKQNERAKQENARLGQPSFHQHSRPVDQTASTADTSANEPRRQEALYPKTEMLHQRADHQ</sequence>
<feature type="region of interest" description="Disordered" evidence="2">
    <location>
        <begin position="1"/>
        <end position="101"/>
    </location>
</feature>
<dbReference type="EMBL" id="JABSND010000058">
    <property type="protein sequence ID" value="KAI6300070.1"/>
    <property type="molecule type" value="Genomic_DNA"/>
</dbReference>
<protein>
    <submittedName>
        <fullName evidence="3">Uncharacterized protein</fullName>
    </submittedName>
</protein>
<feature type="region of interest" description="Disordered" evidence="2">
    <location>
        <begin position="870"/>
        <end position="947"/>
    </location>
</feature>
<feature type="compositionally biased region" description="Low complexity" evidence="2">
    <location>
        <begin position="601"/>
        <end position="612"/>
    </location>
</feature>
<feature type="compositionally biased region" description="Basic and acidic residues" evidence="2">
    <location>
        <begin position="886"/>
        <end position="898"/>
    </location>
</feature>
<gene>
    <name evidence="3" type="ORF">MCOR33_004181</name>
</gene>
<feature type="region of interest" description="Disordered" evidence="2">
    <location>
        <begin position="687"/>
        <end position="816"/>
    </location>
</feature>
<evidence type="ECO:0000313" key="3">
    <source>
        <dbReference type="EMBL" id="KAI6300070.1"/>
    </source>
</evidence>
<dbReference type="Proteomes" id="UP001059893">
    <property type="component" value="Unassembled WGS sequence"/>
</dbReference>
<feature type="region of interest" description="Disordered" evidence="2">
    <location>
        <begin position="600"/>
        <end position="629"/>
    </location>
</feature>
<proteinExistence type="predicted"/>
<keyword evidence="1" id="KW-0175">Coiled coil</keyword>
<name>A0ABQ8NP67_PYRGI</name>
<reference evidence="3" key="1">
    <citation type="submission" date="2021-01" db="EMBL/GenBank/DDBJ databases">
        <title>Deciphering the adaptive evolutionary patterns associated with biogeogrpahic diversity in the finger millet blast pathogen Magnaporthe oryzae in Eastern Africa.</title>
        <authorList>
            <person name="Onyema G."/>
            <person name="Shittu T.A."/>
            <person name="Dodsworth S."/>
            <person name="Devilliers S."/>
            <person name="Muthumeenakshi S."/>
            <person name="Sreenivasaprasad S."/>
        </authorList>
    </citation>
    <scope>NUCLEOTIDE SEQUENCE</scope>
    <source>
        <strain evidence="3">D15/s37</strain>
    </source>
</reference>
<feature type="compositionally biased region" description="Basic and acidic residues" evidence="2">
    <location>
        <begin position="776"/>
        <end position="798"/>
    </location>
</feature>
<feature type="compositionally biased region" description="Polar residues" evidence="2">
    <location>
        <begin position="913"/>
        <end position="925"/>
    </location>
</feature>